<keyword evidence="7" id="KW-0407">Ion channel</keyword>
<dbReference type="PANTHER" id="PTHR13800:SF41">
    <property type="entry name" value="PROTEIN CED-11"/>
    <property type="match status" value="1"/>
</dbReference>
<dbReference type="GO" id="GO:0005886">
    <property type="term" value="C:plasma membrane"/>
    <property type="evidence" value="ECO:0007669"/>
    <property type="project" value="TreeGrafter"/>
</dbReference>
<keyword evidence="3 9" id="KW-0812">Transmembrane</keyword>
<evidence type="ECO:0000256" key="3">
    <source>
        <dbReference type="ARBA" id="ARBA00022692"/>
    </source>
</evidence>
<dbReference type="InterPro" id="IPR050927">
    <property type="entry name" value="TRPM"/>
</dbReference>
<sequence>MTPNTPLIGVTVRKKEFELLPSTPNTPLIGSPSSNSGISPSLQTFSKSSDRNPHSTSGASSPSIDSNVTSPHVAALQDVFCGVIEEKKGPVKQLFNQRQTSVVHERQSSHNSHSSSQHTGNVSSIHFAEEDKHDGKLSNSSSRSSFFLPDHYDDVQRTVKSMGEISVDTQDSATYQNTPFPCGNIRFAGKREEGAELKKHYVCVPWDSTPYDLTFFMDKFWNMRSPKIVLSIISGVHHFKVWKNPRMKDQFKKGIIRAANRTEMWVITNGIDDGVSSMIGEAVQEENILRANSRYNLSQLRPDAVKKFHKLTMIGVMPKHKISYQDLLDGSDCINVTNEGCKFKKDIYELNPDHTHFIMVETETPDDKEKVQYVEFRFNFERQLQCQLGRPRRYKRLLSFGSDDETSEIIEPTTQPIPVIGLVIQGSPRGIDLVLFYLRNKMPIVVVKGSGGCADLLAYAIEESQERPDGDYEEHHLKPELLKMIVHTFPNTFKENDFAKNVLRDKILECVSLATEDERTFVTILNTQGWDANLADLDKYILKALFKSEIKSNSRWRERAYKDLTLLLDWNRPDLAQSEIFSSRDFSRIKVDKTLFEKSLMKTDREEFVSLFLDQGFLIHKYLNHKHLKYLFDKAEDSEFFTTVCLEGVLGKTHIIPDQPLPQDFLVNDLNKLVAKLSGIKDFVQPYELSMNSVELYVLDPVVAERKAINCLIIWAVLFSRPKLAKVLWYRCDEPIPVALICSNMYRELSKCSMELYQRTEMETCAKEFGMMALGVLDISYSDVSAQAYAMLSKPLPDFNNKSAIEIAYDASYGSFIAHPCCQRWLTRKLFGSIQVKELDWGICRLPYWFKILSSVFFFFPMFFWIVFGRSASYKNKGLTMNDLFLVEDDISSSSSDEDPILPFTRSGLVKELNGMKRKSLKHKISGALRAKRHRKLPVWKQMNLLWTAPITKFWITQLFYFIYLGIFSLAVLWPTCGNLYLDTVVWVWTLIMLTELIRHTYVKHQRHKSMLSMWSCIEILLMFIFIVFYLFLRIMPQWINYSDIYVSKTVLSMGLIFFFYRLPHVYLPMSPTLGPMLVRMNRMIRVDFVSFVRMFLIFMISGGVTIQAILYPNFPLGTELIKRVVTRPLFAMFLTQIHDLDDAFHFRGSHMYKPEPLVEPVQKCPMSSLGGYIITIQYLLICKLVLVTLLFAMFALTITKVDLEAAEIWKFQRYMIIMDFEDRLCFPPPFTIINYLFIFLTFIHRLLKGCMKKCSDFCTCDKLYKTKRSEDYNYWKKCSHDYVNAKEEKLQMEDIPKVQAEILQNMQDDLRFQKKTIKRMTDRIFELERMIQSSRMYLENISHKLDKSDVLGVSTVKGLLVHVAARQSPYPGTTVTRFPVFDKYVPWEQPYEVYDAKIYTKSRDSFSEDERLYVDEDIILIKQQRQKRNLLSEEERAELPPLPSINIVWNKIVTSKLDVGTQMYDRRSWVMLDNQICRYKIDPLGVPLNPMGRTGLRGKGVLWRWGPNHEILAVCTRWRRIDTLEGQPQGYLYVEGKKVLEFIAVRKDDESEDSCFGLPGGALHGLISPYSTLVEAFAVEVLDEHMCEFKPNLDQGDLIQYFSQFAAPNLGSIGNIASRTSINFPIRSLSQPCVASYATSRAGSKTSLRTDIDSSGFSATMLYKGYIDDPRNTDSAWVEAEVWNFHYDSSDTFDVKLPEETFKVTWKEVSPNVKIFGNEGVIVQEAAKIQDAYY</sequence>
<protein>
    <recommendedName>
        <fullName evidence="14">Protein ced-11</fullName>
    </recommendedName>
</protein>
<evidence type="ECO:0000256" key="8">
    <source>
        <dbReference type="SAM" id="MobiDB-lite"/>
    </source>
</evidence>
<keyword evidence="4 9" id="KW-1133">Transmembrane helix</keyword>
<evidence type="ECO:0000259" key="11">
    <source>
        <dbReference type="Pfam" id="PF25508"/>
    </source>
</evidence>
<dbReference type="GO" id="GO:0005261">
    <property type="term" value="F:monoatomic cation channel activity"/>
    <property type="evidence" value="ECO:0007669"/>
    <property type="project" value="TreeGrafter"/>
</dbReference>
<keyword evidence="6 9" id="KW-0472">Membrane</keyword>
<evidence type="ECO:0000256" key="7">
    <source>
        <dbReference type="ARBA" id="ARBA00023303"/>
    </source>
</evidence>
<evidence type="ECO:0000256" key="5">
    <source>
        <dbReference type="ARBA" id="ARBA00023065"/>
    </source>
</evidence>
<evidence type="ECO:0000259" key="10">
    <source>
        <dbReference type="Pfam" id="PF18139"/>
    </source>
</evidence>
<feature type="transmembrane region" description="Helical" evidence="9">
    <location>
        <begin position="954"/>
        <end position="974"/>
    </location>
</feature>
<dbReference type="Proteomes" id="UP000683360">
    <property type="component" value="Unassembled WGS sequence"/>
</dbReference>
<organism evidence="12 13">
    <name type="scientific">Mytilus edulis</name>
    <name type="common">Blue mussel</name>
    <dbReference type="NCBI Taxonomy" id="6550"/>
    <lineage>
        <taxon>Eukaryota</taxon>
        <taxon>Metazoa</taxon>
        <taxon>Spiralia</taxon>
        <taxon>Lophotrochozoa</taxon>
        <taxon>Mollusca</taxon>
        <taxon>Bivalvia</taxon>
        <taxon>Autobranchia</taxon>
        <taxon>Pteriomorphia</taxon>
        <taxon>Mytilida</taxon>
        <taxon>Mytiloidea</taxon>
        <taxon>Mytilidae</taxon>
        <taxon>Mytilinae</taxon>
        <taxon>Mytilus</taxon>
    </lineage>
</organism>
<dbReference type="InterPro" id="IPR057366">
    <property type="entry name" value="TRPM-like"/>
</dbReference>
<feature type="domain" description="TRPM-like" evidence="11">
    <location>
        <begin position="602"/>
        <end position="819"/>
    </location>
</feature>
<feature type="transmembrane region" description="Helical" evidence="9">
    <location>
        <begin position="1225"/>
        <end position="1248"/>
    </location>
</feature>
<accession>A0A8S3TXR6</accession>
<name>A0A8S3TXR6_MYTED</name>
<evidence type="ECO:0000256" key="9">
    <source>
        <dbReference type="SAM" id="Phobius"/>
    </source>
</evidence>
<evidence type="ECO:0008006" key="14">
    <source>
        <dbReference type="Google" id="ProtNLM"/>
    </source>
</evidence>
<keyword evidence="13" id="KW-1185">Reference proteome</keyword>
<feature type="compositionally biased region" description="Low complexity" evidence="8">
    <location>
        <begin position="109"/>
        <end position="118"/>
    </location>
</feature>
<keyword evidence="5" id="KW-0406">Ion transport</keyword>
<feature type="region of interest" description="Disordered" evidence="8">
    <location>
        <begin position="96"/>
        <end position="121"/>
    </location>
</feature>
<feature type="compositionally biased region" description="Polar residues" evidence="8">
    <location>
        <begin position="54"/>
        <end position="68"/>
    </location>
</feature>
<evidence type="ECO:0000256" key="1">
    <source>
        <dbReference type="ARBA" id="ARBA00004141"/>
    </source>
</evidence>
<feature type="transmembrane region" description="Helical" evidence="9">
    <location>
        <begin position="980"/>
        <end position="998"/>
    </location>
</feature>
<dbReference type="Pfam" id="PF18139">
    <property type="entry name" value="LSDAT_euk"/>
    <property type="match status" value="1"/>
</dbReference>
<evidence type="ECO:0000256" key="2">
    <source>
        <dbReference type="ARBA" id="ARBA00022448"/>
    </source>
</evidence>
<proteinExistence type="predicted"/>
<dbReference type="PANTHER" id="PTHR13800">
    <property type="entry name" value="TRANSIENT RECEPTOR POTENTIAL CATION CHANNEL, SUBFAMILY M, MEMBER 6"/>
    <property type="match status" value="1"/>
</dbReference>
<keyword evidence="2" id="KW-0813">Transport</keyword>
<evidence type="ECO:0000256" key="6">
    <source>
        <dbReference type="ARBA" id="ARBA00023136"/>
    </source>
</evidence>
<feature type="transmembrane region" description="Helical" evidence="9">
    <location>
        <begin position="1177"/>
        <end position="1204"/>
    </location>
</feature>
<feature type="transmembrane region" description="Helical" evidence="9">
    <location>
        <begin position="848"/>
        <end position="868"/>
    </location>
</feature>
<feature type="transmembrane region" description="Helical" evidence="9">
    <location>
        <begin position="1045"/>
        <end position="1068"/>
    </location>
</feature>
<gene>
    <name evidence="12" type="ORF">MEDL_50825</name>
</gene>
<comment type="caution">
    <text evidence="12">The sequence shown here is derived from an EMBL/GenBank/DDBJ whole genome shotgun (WGS) entry which is preliminary data.</text>
</comment>
<feature type="transmembrane region" description="Helical" evidence="9">
    <location>
        <begin position="1010"/>
        <end position="1033"/>
    </location>
</feature>
<reference evidence="12" key="1">
    <citation type="submission" date="2021-03" db="EMBL/GenBank/DDBJ databases">
        <authorList>
            <person name="Bekaert M."/>
        </authorList>
    </citation>
    <scope>NUCLEOTIDE SEQUENCE</scope>
</reference>
<dbReference type="GO" id="GO:0030001">
    <property type="term" value="P:metal ion transport"/>
    <property type="evidence" value="ECO:0007669"/>
    <property type="project" value="TreeGrafter"/>
</dbReference>
<comment type="subcellular location">
    <subcellularLocation>
        <location evidence="1">Membrane</location>
        <topology evidence="1">Multi-pass membrane protein</topology>
    </subcellularLocation>
</comment>
<dbReference type="Pfam" id="PF25969">
    <property type="entry name" value="NUDT9_N"/>
    <property type="match status" value="1"/>
</dbReference>
<feature type="compositionally biased region" description="Low complexity" evidence="8">
    <location>
        <begin position="28"/>
        <end position="42"/>
    </location>
</feature>
<dbReference type="EMBL" id="CAJPWZ010002431">
    <property type="protein sequence ID" value="CAG2238417.1"/>
    <property type="molecule type" value="Genomic_DNA"/>
</dbReference>
<dbReference type="InterPro" id="IPR041491">
    <property type="entry name" value="TRPM_SLOG"/>
</dbReference>
<feature type="region of interest" description="Disordered" evidence="8">
    <location>
        <begin position="19"/>
        <end position="68"/>
    </location>
</feature>
<evidence type="ECO:0000313" key="12">
    <source>
        <dbReference type="EMBL" id="CAG2238417.1"/>
    </source>
</evidence>
<dbReference type="Pfam" id="PF25508">
    <property type="entry name" value="TRPM2"/>
    <property type="match status" value="1"/>
</dbReference>
<dbReference type="Gene3D" id="3.90.79.10">
    <property type="entry name" value="Nucleoside Triphosphate Pyrophosphohydrolase"/>
    <property type="match status" value="1"/>
</dbReference>
<evidence type="ECO:0000256" key="4">
    <source>
        <dbReference type="ARBA" id="ARBA00022989"/>
    </source>
</evidence>
<evidence type="ECO:0000313" key="13">
    <source>
        <dbReference type="Proteomes" id="UP000683360"/>
    </source>
</evidence>
<dbReference type="OrthoDB" id="301415at2759"/>
<feature type="transmembrane region" description="Helical" evidence="9">
    <location>
        <begin position="1089"/>
        <end position="1111"/>
    </location>
</feature>
<feature type="domain" description="TRPM SLOG" evidence="10">
    <location>
        <begin position="200"/>
        <end position="510"/>
    </location>
</feature>